<feature type="transmembrane region" description="Helical" evidence="5">
    <location>
        <begin position="218"/>
        <end position="249"/>
    </location>
</feature>
<dbReference type="GO" id="GO:0016020">
    <property type="term" value="C:membrane"/>
    <property type="evidence" value="ECO:0007669"/>
    <property type="project" value="UniProtKB-SubCell"/>
</dbReference>
<evidence type="ECO:0000256" key="5">
    <source>
        <dbReference type="SAM" id="Phobius"/>
    </source>
</evidence>
<evidence type="ECO:0000256" key="2">
    <source>
        <dbReference type="ARBA" id="ARBA00022692"/>
    </source>
</evidence>
<evidence type="ECO:0000256" key="1">
    <source>
        <dbReference type="ARBA" id="ARBA00004141"/>
    </source>
</evidence>
<evidence type="ECO:0000256" key="3">
    <source>
        <dbReference type="ARBA" id="ARBA00022989"/>
    </source>
</evidence>
<sequence length="419" mass="47674">MNIIIGILFFYLAIKAYGNFATVFPFILVTYTFLGSFVVGTISPYSFLSVIVAFIFFTRYNRFFSYYRTFPFKSTVFLFALSMICTNFFVSARYRHTPTLVFNICQSVGYTYILWYLLQNNAQKTIHALVKTALVFGCLVSIYALFETITRSNPLLNSLVLSGCYIESPLITEIRFGLKRAQAIFSMHTTLGGVMLFNYALLLIAYKTAYLKKTRINIIVICLCAMCIFLTGARSCIIGAVMCTGMLFSKLKVRQILFIFLIFPFVFVFAGDYLSQIFDSIFNTEKVNGSNSEMRLIQFMISWDYMMHSPIIGNGLGFLYNDVVLNHVEKELFGAESLWFGVIADQGILGLVSYLLLFISPILYSWRKDNKFIILFVIGILVMHSLSTIPGVNPAMVLAFTLIFNYMQDTAKSGKIRKI</sequence>
<evidence type="ECO:0000259" key="6">
    <source>
        <dbReference type="Pfam" id="PF04932"/>
    </source>
</evidence>
<dbReference type="Pfam" id="PF04932">
    <property type="entry name" value="Wzy_C"/>
    <property type="match status" value="1"/>
</dbReference>
<keyword evidence="7" id="KW-0436">Ligase</keyword>
<dbReference type="InterPro" id="IPR007016">
    <property type="entry name" value="O-antigen_ligase-rel_domated"/>
</dbReference>
<feature type="transmembrane region" description="Helical" evidence="5">
    <location>
        <begin position="255"/>
        <end position="275"/>
    </location>
</feature>
<name>A0AA92TW34_9BACT</name>
<keyword evidence="2 5" id="KW-0812">Transmembrane</keyword>
<dbReference type="PANTHER" id="PTHR37422:SF23">
    <property type="entry name" value="TEICHURONIC ACID BIOSYNTHESIS PROTEIN TUAE"/>
    <property type="match status" value="1"/>
</dbReference>
<evidence type="ECO:0000313" key="7">
    <source>
        <dbReference type="EMBL" id="RGW41184.1"/>
    </source>
</evidence>
<evidence type="ECO:0000256" key="4">
    <source>
        <dbReference type="ARBA" id="ARBA00023136"/>
    </source>
</evidence>
<evidence type="ECO:0000313" key="8">
    <source>
        <dbReference type="Proteomes" id="UP000283785"/>
    </source>
</evidence>
<keyword evidence="4 5" id="KW-0472">Membrane</keyword>
<dbReference type="PANTHER" id="PTHR37422">
    <property type="entry name" value="TEICHURONIC ACID BIOSYNTHESIS PROTEIN TUAE"/>
    <property type="match status" value="1"/>
</dbReference>
<accession>A0AA92TW34</accession>
<feature type="transmembrane region" description="Helical" evidence="5">
    <location>
        <begin position="28"/>
        <end position="56"/>
    </location>
</feature>
<comment type="caution">
    <text evidence="7">The sequence shown here is derived from an EMBL/GenBank/DDBJ whole genome shotgun (WGS) entry which is preliminary data.</text>
</comment>
<feature type="transmembrane region" description="Helical" evidence="5">
    <location>
        <begin position="372"/>
        <end position="389"/>
    </location>
</feature>
<feature type="transmembrane region" description="Helical" evidence="5">
    <location>
        <begin position="125"/>
        <end position="146"/>
    </location>
</feature>
<dbReference type="GO" id="GO:0016874">
    <property type="term" value="F:ligase activity"/>
    <property type="evidence" value="ECO:0007669"/>
    <property type="project" value="UniProtKB-KW"/>
</dbReference>
<feature type="domain" description="O-antigen ligase-related" evidence="6">
    <location>
        <begin position="220"/>
        <end position="355"/>
    </location>
</feature>
<dbReference type="RefSeq" id="WP_118066157.1">
    <property type="nucleotide sequence ID" value="NZ_QSAG01000032.1"/>
</dbReference>
<proteinExistence type="predicted"/>
<feature type="transmembrane region" description="Helical" evidence="5">
    <location>
        <begin position="100"/>
        <end position="118"/>
    </location>
</feature>
<dbReference type="AlphaFoldDB" id="A0AA92TW34"/>
<organism evidence="7 8">
    <name type="scientific">Segatella copri</name>
    <dbReference type="NCBI Taxonomy" id="165179"/>
    <lineage>
        <taxon>Bacteria</taxon>
        <taxon>Pseudomonadati</taxon>
        <taxon>Bacteroidota</taxon>
        <taxon>Bacteroidia</taxon>
        <taxon>Bacteroidales</taxon>
        <taxon>Prevotellaceae</taxon>
        <taxon>Segatella</taxon>
    </lineage>
</organism>
<keyword evidence="3 5" id="KW-1133">Transmembrane helix</keyword>
<protein>
    <submittedName>
        <fullName evidence="7">O-antigen ligase domain-containing protein</fullName>
    </submittedName>
</protein>
<feature type="transmembrane region" description="Helical" evidence="5">
    <location>
        <begin position="338"/>
        <end position="360"/>
    </location>
</feature>
<dbReference type="EMBL" id="QSAG01000032">
    <property type="protein sequence ID" value="RGW41184.1"/>
    <property type="molecule type" value="Genomic_DNA"/>
</dbReference>
<feature type="transmembrane region" description="Helical" evidence="5">
    <location>
        <begin position="296"/>
        <end position="318"/>
    </location>
</feature>
<comment type="subcellular location">
    <subcellularLocation>
        <location evidence="1">Membrane</location>
        <topology evidence="1">Multi-pass membrane protein</topology>
    </subcellularLocation>
</comment>
<reference evidence="7 8" key="1">
    <citation type="submission" date="2018-08" db="EMBL/GenBank/DDBJ databases">
        <title>A genome reference for cultivated species of the human gut microbiota.</title>
        <authorList>
            <person name="Zou Y."/>
            <person name="Xue W."/>
            <person name="Luo G."/>
        </authorList>
    </citation>
    <scope>NUCLEOTIDE SEQUENCE [LARGE SCALE GENOMIC DNA]</scope>
    <source>
        <strain evidence="7 8">AF12-50</strain>
    </source>
</reference>
<dbReference type="Proteomes" id="UP000283785">
    <property type="component" value="Unassembled WGS sequence"/>
</dbReference>
<dbReference type="InterPro" id="IPR051533">
    <property type="entry name" value="WaaL-like"/>
</dbReference>
<feature type="transmembrane region" description="Helical" evidence="5">
    <location>
        <begin position="183"/>
        <end position="206"/>
    </location>
</feature>
<gene>
    <name evidence="7" type="ORF">DWV76_13095</name>
</gene>
<feature type="transmembrane region" description="Helical" evidence="5">
    <location>
        <begin position="76"/>
        <end position="94"/>
    </location>
</feature>